<name>A0A1U7PW68_9FLAO</name>
<evidence type="ECO:0000259" key="8">
    <source>
        <dbReference type="Pfam" id="PF14322"/>
    </source>
</evidence>
<feature type="signal peptide" evidence="6">
    <location>
        <begin position="1"/>
        <end position="20"/>
    </location>
</feature>
<evidence type="ECO:0000313" key="10">
    <source>
        <dbReference type="Proteomes" id="UP000187261"/>
    </source>
</evidence>
<evidence type="ECO:0000256" key="4">
    <source>
        <dbReference type="ARBA" id="ARBA00023136"/>
    </source>
</evidence>
<dbReference type="OrthoDB" id="621570at2"/>
<keyword evidence="5" id="KW-0998">Cell outer membrane</keyword>
<dbReference type="InterPro" id="IPR033985">
    <property type="entry name" value="SusD-like_N"/>
</dbReference>
<evidence type="ECO:0000256" key="2">
    <source>
        <dbReference type="ARBA" id="ARBA00006275"/>
    </source>
</evidence>
<organism evidence="9 10">
    <name type="scientific">Epilithonimonas bovis DSM 19482</name>
    <dbReference type="NCBI Taxonomy" id="1121284"/>
    <lineage>
        <taxon>Bacteria</taxon>
        <taxon>Pseudomonadati</taxon>
        <taxon>Bacteroidota</taxon>
        <taxon>Flavobacteriia</taxon>
        <taxon>Flavobacteriales</taxon>
        <taxon>Weeksellaceae</taxon>
        <taxon>Chryseobacterium group</taxon>
        <taxon>Epilithonimonas</taxon>
    </lineage>
</organism>
<dbReference type="Gene3D" id="1.25.40.390">
    <property type="match status" value="1"/>
</dbReference>
<dbReference type="PROSITE" id="PS51257">
    <property type="entry name" value="PROKAR_LIPOPROTEIN"/>
    <property type="match status" value="1"/>
</dbReference>
<keyword evidence="3 6" id="KW-0732">Signal</keyword>
<dbReference type="Pfam" id="PF07980">
    <property type="entry name" value="SusD_RagB"/>
    <property type="match status" value="1"/>
</dbReference>
<dbReference type="InterPro" id="IPR012944">
    <property type="entry name" value="SusD_RagB_dom"/>
</dbReference>
<sequence length="459" mass="51530">MKTIAASFLIVLLINALLQSCDNMLEVDLPANQIATEYVFNNLQSADAALASLYGNLRDNSPISGGAGGSGILLGNYTDDLDCYSPAGESTGIRDLYLNIQNDSNAAVLGYWTAAYKEIYMSNAIIQGMEQSTGISEKDKGRIIGEAILIRSLIYYYLMQVFGDIPYTTSTDYTMNSSLSRMPTSDLKIRIKDDLITALSLIDDLYRNTERIFPNKKVVQLVLAKIYMSDQQWDQAEALLGDILSSPLYSLEPDVNKVFLKSGSHILWQIKPKNANDPTQEIQSLYFVNAAPSRYALSPSLISSFSVEDKRKQNWIAAVTVGNNTWYRADKYKNRTTNATEYSIIFRIEEVYLMMSEVLAKQNKISQALPFINAIRGRAGLSAINDNITADSLSNEILLENRREFFTEMGHRFLDLKQAGRLQYLVTDKPNWKSFSALWPLPQKELLLNPNLNPQNNGY</sequence>
<evidence type="ECO:0000256" key="6">
    <source>
        <dbReference type="SAM" id="SignalP"/>
    </source>
</evidence>
<gene>
    <name evidence="9" type="ORF">SAMN05660493_00752</name>
</gene>
<dbReference type="STRING" id="1121284.SAMN05660493_00752"/>
<feature type="chain" id="PRO_5012437135" evidence="6">
    <location>
        <begin position="21"/>
        <end position="459"/>
    </location>
</feature>
<evidence type="ECO:0000313" key="9">
    <source>
        <dbReference type="EMBL" id="SIT96080.1"/>
    </source>
</evidence>
<dbReference type="InterPro" id="IPR011990">
    <property type="entry name" value="TPR-like_helical_dom_sf"/>
</dbReference>
<proteinExistence type="inferred from homology"/>
<dbReference type="Proteomes" id="UP000187261">
    <property type="component" value="Unassembled WGS sequence"/>
</dbReference>
<feature type="domain" description="RagB/SusD" evidence="7">
    <location>
        <begin position="323"/>
        <end position="459"/>
    </location>
</feature>
<comment type="similarity">
    <text evidence="2">Belongs to the SusD family.</text>
</comment>
<evidence type="ECO:0000256" key="1">
    <source>
        <dbReference type="ARBA" id="ARBA00004442"/>
    </source>
</evidence>
<dbReference type="Pfam" id="PF14322">
    <property type="entry name" value="SusD-like_3"/>
    <property type="match status" value="1"/>
</dbReference>
<comment type="subcellular location">
    <subcellularLocation>
        <location evidence="1">Cell outer membrane</location>
    </subcellularLocation>
</comment>
<dbReference type="SUPFAM" id="SSF48452">
    <property type="entry name" value="TPR-like"/>
    <property type="match status" value="1"/>
</dbReference>
<dbReference type="RefSeq" id="WP_076782136.1">
    <property type="nucleotide sequence ID" value="NZ_FTPU01000005.1"/>
</dbReference>
<dbReference type="EMBL" id="FTPU01000005">
    <property type="protein sequence ID" value="SIT96080.1"/>
    <property type="molecule type" value="Genomic_DNA"/>
</dbReference>
<protein>
    <submittedName>
        <fullName evidence="9">SusD family protein</fullName>
    </submittedName>
</protein>
<dbReference type="AlphaFoldDB" id="A0A1U7PW68"/>
<keyword evidence="4" id="KW-0472">Membrane</keyword>
<evidence type="ECO:0000259" key="7">
    <source>
        <dbReference type="Pfam" id="PF07980"/>
    </source>
</evidence>
<dbReference type="GO" id="GO:0009279">
    <property type="term" value="C:cell outer membrane"/>
    <property type="evidence" value="ECO:0007669"/>
    <property type="project" value="UniProtKB-SubCell"/>
</dbReference>
<accession>A0A1U7PW68</accession>
<reference evidence="10" key="1">
    <citation type="submission" date="2016-10" db="EMBL/GenBank/DDBJ databases">
        <authorList>
            <person name="Varghese N."/>
            <person name="Submissions S."/>
        </authorList>
    </citation>
    <scope>NUCLEOTIDE SEQUENCE [LARGE SCALE GENOMIC DNA]</scope>
    <source>
        <strain evidence="10">DSM 19482</strain>
    </source>
</reference>
<feature type="domain" description="SusD-like N-terminal" evidence="8">
    <location>
        <begin position="96"/>
        <end position="228"/>
    </location>
</feature>
<evidence type="ECO:0000256" key="3">
    <source>
        <dbReference type="ARBA" id="ARBA00022729"/>
    </source>
</evidence>
<evidence type="ECO:0000256" key="5">
    <source>
        <dbReference type="ARBA" id="ARBA00023237"/>
    </source>
</evidence>
<keyword evidence="10" id="KW-1185">Reference proteome</keyword>